<proteinExistence type="inferred from homology"/>
<evidence type="ECO:0000259" key="16">
    <source>
        <dbReference type="PROSITE" id="PS51758"/>
    </source>
</evidence>
<evidence type="ECO:0000259" key="15">
    <source>
        <dbReference type="PROSITE" id="PS50222"/>
    </source>
</evidence>
<keyword evidence="9 12" id="KW-0496">Mitochondrion</keyword>
<feature type="compositionally biased region" description="Basic and acidic residues" evidence="13">
    <location>
        <begin position="122"/>
        <end position="134"/>
    </location>
</feature>
<dbReference type="AlphaFoldDB" id="A0A2S3GQV4"/>
<dbReference type="PANTHER" id="PTHR14009:SF35">
    <property type="entry name" value="MITOCHONDRIAL PROTON_CALCIUM EXCHANGER PROTEIN"/>
    <property type="match status" value="1"/>
</dbReference>
<dbReference type="Gene3D" id="1.10.238.10">
    <property type="entry name" value="EF-hand"/>
    <property type="match status" value="1"/>
</dbReference>
<dbReference type="Pfam" id="PF13499">
    <property type="entry name" value="EF-hand_7"/>
    <property type="match status" value="1"/>
</dbReference>
<organism evidence="17">
    <name type="scientific">Panicum hallii</name>
    <dbReference type="NCBI Taxonomy" id="206008"/>
    <lineage>
        <taxon>Eukaryota</taxon>
        <taxon>Viridiplantae</taxon>
        <taxon>Streptophyta</taxon>
        <taxon>Embryophyta</taxon>
        <taxon>Tracheophyta</taxon>
        <taxon>Spermatophyta</taxon>
        <taxon>Magnoliopsida</taxon>
        <taxon>Liliopsida</taxon>
        <taxon>Poales</taxon>
        <taxon>Poaceae</taxon>
        <taxon>PACMAD clade</taxon>
        <taxon>Panicoideae</taxon>
        <taxon>Panicodae</taxon>
        <taxon>Paniceae</taxon>
        <taxon>Panicinae</taxon>
        <taxon>Panicum</taxon>
        <taxon>Panicum sect. Panicum</taxon>
    </lineage>
</organism>
<dbReference type="EMBL" id="CM008046">
    <property type="protein sequence ID" value="PAN06946.1"/>
    <property type="molecule type" value="Genomic_DNA"/>
</dbReference>
<feature type="compositionally biased region" description="Polar residues" evidence="13">
    <location>
        <begin position="40"/>
        <end position="59"/>
    </location>
</feature>
<evidence type="ECO:0000256" key="5">
    <source>
        <dbReference type="ARBA" id="ARBA00022692"/>
    </source>
</evidence>
<dbReference type="EMBL" id="CM008046">
    <property type="protein sequence ID" value="PAN06947.1"/>
    <property type="molecule type" value="Genomic_DNA"/>
</dbReference>
<evidence type="ECO:0000256" key="8">
    <source>
        <dbReference type="ARBA" id="ARBA00022989"/>
    </source>
</evidence>
<keyword evidence="8 14" id="KW-1133">Transmembrane helix</keyword>
<evidence type="ECO:0000256" key="1">
    <source>
        <dbReference type="ARBA" id="ARBA00004434"/>
    </source>
</evidence>
<evidence type="ECO:0000256" key="6">
    <source>
        <dbReference type="ARBA" id="ARBA00022792"/>
    </source>
</evidence>
<feature type="region of interest" description="Disordered" evidence="13">
    <location>
        <begin position="37"/>
        <end position="59"/>
    </location>
</feature>
<sequence length="764" mass="86517">MASRAIARRRKYLLEHVNTPILSSSSTFQHGRIGLEAEPRTSQQFLDQSSGDSKSEKGQYSVNLTKRNLAGLANGFLRRPAHGISLSYCGIGNNDFGLPLRARSMLQSFHTSSTATAGQPKLDIDSEHSEDQKQNTKKKKASPEECDQAVEGLSTVKAKAKAKQVPESLKASQSVVQKFWARLLGIGPALRAIASMSRADWAAKLKHWKDEFVSTLQHYWLGTKLLWADVRISSRLLVKLAGGKSLSRRERRQLTRTTADIFRLVPFAVFIIVPFMEFLLPVFLKLFPNMLPSTFQDKMKEEEALKRKLKARMEYAKFLQDTAKEMAKEVQTSRSGDIKQTAEDLDEFLNKVRRGEHVSNDEILSFAKLFNDELTLDNMSRPRLVNMCKYMGIRPFGTDNYLRFMLRKKLQDIKKDDKMIQAEGVESLSEEELRQACRERGLLGLLSTEEMRQQLRDWLDLSLNHSVPSSLLILSRAFTVSGKVKPEEAVVATLSSLPDEVVDTVGTVLPSEDSVSERRRKLEFLEMQEELIKEEEKKKEKEEKAKQEKEEKAKLKEPDGASEDLALKEMTEATAREEEELQKEKQHDKEKLCNISQALAVLASASSVSKERQEFLGLVNKEIELYNSMLEKEGTEGEEEVKRAYIAAREESDHQAEEAAEEKVSSALIEKVDAMLQELEKEIDDVDAQIGNRWQLLDRDHDGKVTPEEVAAAAAYLKDTIGKEGVQELISNLSKDKEGKIHVEDIVKLASQTENNEEEEEARQ</sequence>
<dbReference type="Gramene" id="PAN06947">
    <property type="protein sequence ID" value="PAN06947"/>
    <property type="gene ID" value="PAHAL_1G300300"/>
</dbReference>
<keyword evidence="10 14" id="KW-0472">Membrane</keyword>
<dbReference type="InterPro" id="IPR011992">
    <property type="entry name" value="EF-hand-dom_pair"/>
</dbReference>
<dbReference type="GO" id="GO:0015297">
    <property type="term" value="F:antiporter activity"/>
    <property type="evidence" value="ECO:0007669"/>
    <property type="project" value="UniProtKB-KW"/>
</dbReference>
<evidence type="ECO:0000256" key="14">
    <source>
        <dbReference type="SAM" id="Phobius"/>
    </source>
</evidence>
<feature type="domain" description="EF-hand" evidence="15">
    <location>
        <begin position="685"/>
        <end position="720"/>
    </location>
</feature>
<evidence type="ECO:0000256" key="10">
    <source>
        <dbReference type="ARBA" id="ARBA00023136"/>
    </source>
</evidence>
<keyword evidence="5 14" id="KW-0812">Transmembrane</keyword>
<evidence type="ECO:0000256" key="9">
    <source>
        <dbReference type="ARBA" id="ARBA00023128"/>
    </source>
</evidence>
<evidence type="ECO:0000256" key="12">
    <source>
        <dbReference type="PROSITE-ProRule" id="PRU01094"/>
    </source>
</evidence>
<protein>
    <recommendedName>
        <fullName evidence="3">Mitochondrial proton/calcium exchanger protein</fullName>
    </recommendedName>
    <alternativeName>
        <fullName evidence="11">Leucine zipper-EF-hand-containing transmembrane protein 1</fullName>
    </alternativeName>
</protein>
<evidence type="ECO:0000256" key="7">
    <source>
        <dbReference type="ARBA" id="ARBA00022837"/>
    </source>
</evidence>
<dbReference type="PROSITE" id="PS00018">
    <property type="entry name" value="EF_HAND_1"/>
    <property type="match status" value="1"/>
</dbReference>
<keyword evidence="4" id="KW-0050">Antiport</keyword>
<keyword evidence="7" id="KW-0106">Calcium</keyword>
<feature type="transmembrane region" description="Helical" evidence="14">
    <location>
        <begin position="261"/>
        <end position="284"/>
    </location>
</feature>
<dbReference type="EMBL" id="CM008046">
    <property type="protein sequence ID" value="PAN06945.1"/>
    <property type="molecule type" value="Genomic_DNA"/>
</dbReference>
<dbReference type="GO" id="GO:0043022">
    <property type="term" value="F:ribosome binding"/>
    <property type="evidence" value="ECO:0007669"/>
    <property type="project" value="InterPro"/>
</dbReference>
<dbReference type="SUPFAM" id="SSF47473">
    <property type="entry name" value="EF-hand"/>
    <property type="match status" value="1"/>
</dbReference>
<evidence type="ECO:0000256" key="13">
    <source>
        <dbReference type="SAM" id="MobiDB-lite"/>
    </source>
</evidence>
<dbReference type="InterPro" id="IPR033122">
    <property type="entry name" value="LETM1-like_RBD"/>
</dbReference>
<feature type="domain" description="Letm1 RBD" evidence="16">
    <location>
        <begin position="307"/>
        <end position="510"/>
    </location>
</feature>
<dbReference type="GO" id="GO:0030003">
    <property type="term" value="P:intracellular monoatomic cation homeostasis"/>
    <property type="evidence" value="ECO:0007669"/>
    <property type="project" value="TreeGrafter"/>
</dbReference>
<dbReference type="GO" id="GO:0005509">
    <property type="term" value="F:calcium ion binding"/>
    <property type="evidence" value="ECO:0007669"/>
    <property type="project" value="InterPro"/>
</dbReference>
<evidence type="ECO:0000256" key="4">
    <source>
        <dbReference type="ARBA" id="ARBA00022449"/>
    </source>
</evidence>
<reference evidence="17" key="1">
    <citation type="submission" date="2018-04" db="EMBL/GenBank/DDBJ databases">
        <title>WGS assembly of Panicum hallii.</title>
        <authorList>
            <person name="Lovell J."/>
            <person name="Jenkins J."/>
            <person name="Lowry D."/>
            <person name="Mamidi S."/>
            <person name="Sreedasyam A."/>
            <person name="Weng X."/>
            <person name="Barry K."/>
            <person name="Bonette J."/>
            <person name="Campitelli B."/>
            <person name="Daum C."/>
            <person name="Gordon S."/>
            <person name="Gould B."/>
            <person name="Lipzen A."/>
            <person name="Macqueen A."/>
            <person name="Palacio-Mejia J."/>
            <person name="Plott C."/>
            <person name="Shakirov E."/>
            <person name="Shu S."/>
            <person name="Yoshinaga Y."/>
            <person name="Zane M."/>
            <person name="Rokhsar D."/>
            <person name="Grimwood J."/>
            <person name="Schmutz J."/>
            <person name="Juenger T."/>
        </authorList>
    </citation>
    <scope>NUCLEOTIDE SEQUENCE [LARGE SCALE GENOMIC DNA]</scope>
    <source>
        <strain evidence="17">FIL2</strain>
    </source>
</reference>
<gene>
    <name evidence="17" type="ORF">PAHAL_1G300300</name>
</gene>
<feature type="region of interest" description="Disordered" evidence="13">
    <location>
        <begin position="111"/>
        <end position="147"/>
    </location>
</feature>
<feature type="region of interest" description="Disordered" evidence="13">
    <location>
        <begin position="535"/>
        <end position="565"/>
    </location>
</feature>
<evidence type="ECO:0000256" key="3">
    <source>
        <dbReference type="ARBA" id="ARBA00020557"/>
    </source>
</evidence>
<evidence type="ECO:0000256" key="11">
    <source>
        <dbReference type="ARBA" id="ARBA00031360"/>
    </source>
</evidence>
<dbReference type="InterPro" id="IPR044202">
    <property type="entry name" value="LETM1/MDM38-like"/>
</dbReference>
<evidence type="ECO:0000256" key="2">
    <source>
        <dbReference type="ARBA" id="ARBA00009584"/>
    </source>
</evidence>
<dbReference type="Gramene" id="PAN06946">
    <property type="protein sequence ID" value="PAN06946"/>
    <property type="gene ID" value="PAHAL_1G300300"/>
</dbReference>
<comment type="similarity">
    <text evidence="2">Belongs to the LETM1 family.</text>
</comment>
<evidence type="ECO:0000313" key="17">
    <source>
        <dbReference type="EMBL" id="PAN06946.1"/>
    </source>
</evidence>
<dbReference type="PANTHER" id="PTHR14009">
    <property type="entry name" value="LEUCINE ZIPPER-EF-HAND CONTAINING TRANSMEMBRANE PROTEIN"/>
    <property type="match status" value="1"/>
</dbReference>
<dbReference type="PROSITE" id="PS51758">
    <property type="entry name" value="LETM1_RBD"/>
    <property type="match status" value="1"/>
</dbReference>
<keyword evidence="6" id="KW-0999">Mitochondrion inner membrane</keyword>
<dbReference type="PROSITE" id="PS50222">
    <property type="entry name" value="EF_HAND_2"/>
    <property type="match status" value="1"/>
</dbReference>
<name>A0A2S3GQV4_9POAL</name>
<dbReference type="InterPro" id="IPR002048">
    <property type="entry name" value="EF_hand_dom"/>
</dbReference>
<comment type="subcellular location">
    <subcellularLocation>
        <location evidence="1">Mitochondrion inner membrane</location>
        <topology evidence="1">Single-pass membrane protein</topology>
    </subcellularLocation>
</comment>
<dbReference type="GO" id="GO:0005743">
    <property type="term" value="C:mitochondrial inner membrane"/>
    <property type="evidence" value="ECO:0007669"/>
    <property type="project" value="UniProtKB-SubCell"/>
</dbReference>
<dbReference type="Pfam" id="PF07766">
    <property type="entry name" value="LETM1_RBD"/>
    <property type="match status" value="1"/>
</dbReference>
<dbReference type="InterPro" id="IPR018247">
    <property type="entry name" value="EF_Hand_1_Ca_BS"/>
</dbReference>
<accession>A0A2S3GQV4</accession>
<dbReference type="Proteomes" id="UP000243499">
    <property type="component" value="Chromosome 1"/>
</dbReference>
<keyword evidence="4" id="KW-0813">Transport</keyword>
<dbReference type="Gramene" id="PAN06945">
    <property type="protein sequence ID" value="PAN06945"/>
    <property type="gene ID" value="PAHAL_1G300300"/>
</dbReference>